<name>A0ABR0ME45_GOSAR</name>
<dbReference type="Proteomes" id="UP001358586">
    <property type="component" value="Chromosome 13"/>
</dbReference>
<protein>
    <submittedName>
        <fullName evidence="1">Uncharacterized protein</fullName>
    </submittedName>
</protein>
<organism evidence="1 2">
    <name type="scientific">Gossypium arboreum</name>
    <name type="common">Tree cotton</name>
    <name type="synonym">Gossypium nanking</name>
    <dbReference type="NCBI Taxonomy" id="29729"/>
    <lineage>
        <taxon>Eukaryota</taxon>
        <taxon>Viridiplantae</taxon>
        <taxon>Streptophyta</taxon>
        <taxon>Embryophyta</taxon>
        <taxon>Tracheophyta</taxon>
        <taxon>Spermatophyta</taxon>
        <taxon>Magnoliopsida</taxon>
        <taxon>eudicotyledons</taxon>
        <taxon>Gunneridae</taxon>
        <taxon>Pentapetalae</taxon>
        <taxon>rosids</taxon>
        <taxon>malvids</taxon>
        <taxon>Malvales</taxon>
        <taxon>Malvaceae</taxon>
        <taxon>Malvoideae</taxon>
        <taxon>Gossypium</taxon>
    </lineage>
</organism>
<comment type="caution">
    <text evidence="1">The sequence shown here is derived from an EMBL/GenBank/DDBJ whole genome shotgun (WGS) entry which is preliminary data.</text>
</comment>
<gene>
    <name evidence="1" type="ORF">PVK06_047694</name>
</gene>
<evidence type="ECO:0000313" key="1">
    <source>
        <dbReference type="EMBL" id="KAK5771489.1"/>
    </source>
</evidence>
<reference evidence="1 2" key="1">
    <citation type="submission" date="2023-03" db="EMBL/GenBank/DDBJ databases">
        <title>WGS of Gossypium arboreum.</title>
        <authorList>
            <person name="Yu D."/>
        </authorList>
    </citation>
    <scope>NUCLEOTIDE SEQUENCE [LARGE SCALE GENOMIC DNA]</scope>
    <source>
        <tissue evidence="1">Leaf</tissue>
    </source>
</reference>
<evidence type="ECO:0000313" key="2">
    <source>
        <dbReference type="Proteomes" id="UP001358586"/>
    </source>
</evidence>
<keyword evidence="2" id="KW-1185">Reference proteome</keyword>
<sequence length="156" mass="17610">MEISSILKEALSSKVAANKTKKRVRLEENTQESKSNVCPKLVRCKPHKEPVITVTYSSSVPTLPKEDTKKNCNDVLQKWKLNLILETQVVAGPLDLSHVDFNCLKDISSMSLSFNVYHPTGDECEAFQREWKKSEDFIIPSTTNNVHNDESPFSEG</sequence>
<accession>A0ABR0ME45</accession>
<proteinExistence type="predicted"/>
<dbReference type="EMBL" id="JARKNE010000013">
    <property type="protein sequence ID" value="KAK5771489.1"/>
    <property type="molecule type" value="Genomic_DNA"/>
</dbReference>